<dbReference type="Proteomes" id="UP000467379">
    <property type="component" value="Chromosome"/>
</dbReference>
<proteinExistence type="predicted"/>
<organism evidence="1 2">
    <name type="scientific">Mycobacterium branderi</name>
    <dbReference type="NCBI Taxonomy" id="43348"/>
    <lineage>
        <taxon>Bacteria</taxon>
        <taxon>Bacillati</taxon>
        <taxon>Actinomycetota</taxon>
        <taxon>Actinomycetes</taxon>
        <taxon>Mycobacteriales</taxon>
        <taxon>Mycobacteriaceae</taxon>
        <taxon>Mycobacterium</taxon>
    </lineage>
</organism>
<gene>
    <name evidence="1" type="ORF">MBRA_28390</name>
</gene>
<evidence type="ECO:0000313" key="1">
    <source>
        <dbReference type="EMBL" id="BBZ12644.1"/>
    </source>
</evidence>
<accession>A0ABM7KNL4</accession>
<sequence length="74" mass="8188">MCHRTYFEQGSGRADVSRVTVAALPCTTSQPRIPGEGHMTSTVVFLAAAPIFMWTVHDLQAFAEQYVAHRHAND</sequence>
<keyword evidence="2" id="KW-1185">Reference proteome</keyword>
<reference evidence="1 2" key="1">
    <citation type="journal article" date="2019" name="Emerg. Microbes Infect.">
        <title>Comprehensive subspecies identification of 175 nontuberculous mycobacteria species based on 7547 genomic profiles.</title>
        <authorList>
            <person name="Matsumoto Y."/>
            <person name="Kinjo T."/>
            <person name="Motooka D."/>
            <person name="Nabeya D."/>
            <person name="Jung N."/>
            <person name="Uechi K."/>
            <person name="Horii T."/>
            <person name="Iida T."/>
            <person name="Fujita J."/>
            <person name="Nakamura S."/>
        </authorList>
    </citation>
    <scope>NUCLEOTIDE SEQUENCE [LARGE SCALE GENOMIC DNA]</scope>
    <source>
        <strain evidence="1 2">JCM 12687</strain>
    </source>
</reference>
<evidence type="ECO:0000313" key="2">
    <source>
        <dbReference type="Proteomes" id="UP000467379"/>
    </source>
</evidence>
<protein>
    <submittedName>
        <fullName evidence="1">Uncharacterized protein</fullName>
    </submittedName>
</protein>
<name>A0ABM7KNL4_9MYCO</name>
<dbReference type="EMBL" id="AP022606">
    <property type="protein sequence ID" value="BBZ12644.1"/>
    <property type="molecule type" value="Genomic_DNA"/>
</dbReference>